<organism evidence="2 3">
    <name type="scientific">Hominiventricola aquisgranensis</name>
    <dbReference type="NCBI Taxonomy" id="3133164"/>
    <lineage>
        <taxon>Bacteria</taxon>
        <taxon>Bacillati</taxon>
        <taxon>Bacillota</taxon>
        <taxon>Clostridia</taxon>
        <taxon>Lachnospirales</taxon>
        <taxon>Lachnospiraceae</taxon>
        <taxon>Hominiventricola</taxon>
    </lineage>
</organism>
<sequence>MTEREYDAIQYDLSKLLKKVRRGYSRAYGKREEAYEEGVLACKSAISRYNPNPKHREVCTQAKQFWIPITERLPETGDYILISFDNFSLPDIGRYEVGEDGGGAFYPGDEDVSYASVGVVVNAWMPLPKPYRQ</sequence>
<keyword evidence="3" id="KW-1185">Reference proteome</keyword>
<dbReference type="Proteomes" id="UP001470288">
    <property type="component" value="Unassembled WGS sequence"/>
</dbReference>
<protein>
    <submittedName>
        <fullName evidence="2">DUF551 domain-containing protein</fullName>
    </submittedName>
</protein>
<reference evidence="2 3" key="1">
    <citation type="submission" date="2024-03" db="EMBL/GenBank/DDBJ databases">
        <title>Human intestinal bacterial collection.</title>
        <authorList>
            <person name="Pauvert C."/>
            <person name="Hitch T.C.A."/>
            <person name="Clavel T."/>
        </authorList>
    </citation>
    <scope>NUCLEOTIDE SEQUENCE [LARGE SCALE GENOMIC DNA]</scope>
    <source>
        <strain evidence="2 3">CLA-AA-H78B</strain>
    </source>
</reference>
<dbReference type="EMBL" id="JBBMFC010000008">
    <property type="protein sequence ID" value="MEQ2578366.1"/>
    <property type="molecule type" value="Genomic_DNA"/>
</dbReference>
<evidence type="ECO:0000313" key="2">
    <source>
        <dbReference type="EMBL" id="MEQ2578366.1"/>
    </source>
</evidence>
<gene>
    <name evidence="2" type="ORF">WMO62_05825</name>
</gene>
<proteinExistence type="predicted"/>
<dbReference type="RefSeq" id="WP_349144091.1">
    <property type="nucleotide sequence ID" value="NZ_JBBMFC010000008.1"/>
</dbReference>
<evidence type="ECO:0000313" key="3">
    <source>
        <dbReference type="Proteomes" id="UP001470288"/>
    </source>
</evidence>
<evidence type="ECO:0000259" key="1">
    <source>
        <dbReference type="Pfam" id="PF04448"/>
    </source>
</evidence>
<feature type="domain" description="DUF551" evidence="1">
    <location>
        <begin position="66"/>
        <end position="130"/>
    </location>
</feature>
<dbReference type="Pfam" id="PF04448">
    <property type="entry name" value="DUF551"/>
    <property type="match status" value="1"/>
</dbReference>
<accession>A0ABV1I074</accession>
<dbReference type="InterPro" id="IPR007539">
    <property type="entry name" value="DUF551"/>
</dbReference>
<name>A0ABV1I074_9FIRM</name>
<comment type="caution">
    <text evidence="2">The sequence shown here is derived from an EMBL/GenBank/DDBJ whole genome shotgun (WGS) entry which is preliminary data.</text>
</comment>